<proteinExistence type="predicted"/>
<dbReference type="Proteomes" id="UP000831701">
    <property type="component" value="Chromosome 19"/>
</dbReference>
<reference evidence="1" key="1">
    <citation type="submission" date="2022-04" db="EMBL/GenBank/DDBJ databases">
        <title>Jade perch genome.</title>
        <authorList>
            <person name="Chao B."/>
        </authorList>
    </citation>
    <scope>NUCLEOTIDE SEQUENCE</scope>
    <source>
        <strain evidence="1">CB-2022</strain>
    </source>
</reference>
<keyword evidence="2" id="KW-1185">Reference proteome</keyword>
<comment type="caution">
    <text evidence="1">The sequence shown here is derived from an EMBL/GenBank/DDBJ whole genome shotgun (WGS) entry which is preliminary data.</text>
</comment>
<name>A0ACB8VTB0_9TELE</name>
<accession>A0ACB8VTB0</accession>
<evidence type="ECO:0000313" key="2">
    <source>
        <dbReference type="Proteomes" id="UP000831701"/>
    </source>
</evidence>
<gene>
    <name evidence="1" type="ORF">L3Q82_016158</name>
</gene>
<dbReference type="EMBL" id="CM041549">
    <property type="protein sequence ID" value="KAI3357758.1"/>
    <property type="molecule type" value="Genomic_DNA"/>
</dbReference>
<evidence type="ECO:0000313" key="1">
    <source>
        <dbReference type="EMBL" id="KAI3357758.1"/>
    </source>
</evidence>
<organism evidence="1 2">
    <name type="scientific">Scortum barcoo</name>
    <name type="common">barcoo grunter</name>
    <dbReference type="NCBI Taxonomy" id="214431"/>
    <lineage>
        <taxon>Eukaryota</taxon>
        <taxon>Metazoa</taxon>
        <taxon>Chordata</taxon>
        <taxon>Craniata</taxon>
        <taxon>Vertebrata</taxon>
        <taxon>Euteleostomi</taxon>
        <taxon>Actinopterygii</taxon>
        <taxon>Neopterygii</taxon>
        <taxon>Teleostei</taxon>
        <taxon>Neoteleostei</taxon>
        <taxon>Acanthomorphata</taxon>
        <taxon>Eupercaria</taxon>
        <taxon>Centrarchiformes</taxon>
        <taxon>Terapontoidei</taxon>
        <taxon>Terapontidae</taxon>
        <taxon>Scortum</taxon>
    </lineage>
</organism>
<protein>
    <submittedName>
        <fullName evidence="1">Uncharacterized protein</fullName>
    </submittedName>
</protein>
<sequence>MQERNSSMHLTRPKSSKGRSRPAASASVCAGDTDGSTQRPPEPPDSPVHTLRSQSQSQPAMWQAGQLSQDQVLQVLQHTSCRPSTVPEQVQGPSIHREEEQEVRPKESEAPMVHAATWDLSVRPRPPDSGPTEAKEGGTLLLAIRTPCGRRFQQHFDPSDTLLAVRASAEVRYGARYRQAFIQTMEVPRRTFTDLDLTLGQCGVPNRSVLCISQGDSVAEQD</sequence>